<comment type="similarity">
    <text evidence="10">Belongs to the glycosyltransferase 14 family.</text>
</comment>
<keyword evidence="7 11" id="KW-1133">Transmembrane helix</keyword>
<keyword evidence="6" id="KW-0735">Signal-anchor</keyword>
<evidence type="ECO:0000256" key="7">
    <source>
        <dbReference type="ARBA" id="ARBA00022989"/>
    </source>
</evidence>
<evidence type="ECO:0000256" key="8">
    <source>
        <dbReference type="ARBA" id="ARBA00023136"/>
    </source>
</evidence>
<organism evidence="12 13">
    <name type="scientific">Panagrolaimus superbus</name>
    <dbReference type="NCBI Taxonomy" id="310955"/>
    <lineage>
        <taxon>Eukaryota</taxon>
        <taxon>Metazoa</taxon>
        <taxon>Ecdysozoa</taxon>
        <taxon>Nematoda</taxon>
        <taxon>Chromadorea</taxon>
        <taxon>Rhabditida</taxon>
        <taxon>Tylenchina</taxon>
        <taxon>Panagrolaimomorpha</taxon>
        <taxon>Panagrolaimoidea</taxon>
        <taxon>Panagrolaimidae</taxon>
        <taxon>Panagrolaimus</taxon>
    </lineage>
</organism>
<dbReference type="GO" id="GO:0016020">
    <property type="term" value="C:membrane"/>
    <property type="evidence" value="ECO:0007669"/>
    <property type="project" value="UniProtKB-SubCell"/>
</dbReference>
<protein>
    <submittedName>
        <fullName evidence="13">Uncharacterized protein</fullName>
    </submittedName>
</protein>
<evidence type="ECO:0000256" key="10">
    <source>
        <dbReference type="ARBA" id="ARBA00038150"/>
    </source>
</evidence>
<dbReference type="GO" id="GO:0008375">
    <property type="term" value="F:acetylglucosaminyltransferase activity"/>
    <property type="evidence" value="ECO:0007669"/>
    <property type="project" value="TreeGrafter"/>
</dbReference>
<dbReference type="PANTHER" id="PTHR19297">
    <property type="entry name" value="GLYCOSYLTRANSFERASE 14 FAMILY MEMBER"/>
    <property type="match status" value="1"/>
</dbReference>
<dbReference type="Pfam" id="PF02485">
    <property type="entry name" value="Branch"/>
    <property type="match status" value="1"/>
</dbReference>
<dbReference type="PANTHER" id="PTHR19297:SF186">
    <property type="entry name" value="CORE-2_I-BRANCHING ENZYME"/>
    <property type="match status" value="1"/>
</dbReference>
<dbReference type="AlphaFoldDB" id="A0A914YNY1"/>
<name>A0A914YNY1_9BILA</name>
<dbReference type="WBParaSite" id="PSU_v2.g256.t1">
    <property type="protein sequence ID" value="PSU_v2.g256.t1"/>
    <property type="gene ID" value="PSU_v2.g256"/>
</dbReference>
<keyword evidence="9" id="KW-0325">Glycoprotein</keyword>
<feature type="transmembrane region" description="Helical" evidence="11">
    <location>
        <begin position="20"/>
        <end position="38"/>
    </location>
</feature>
<keyword evidence="12" id="KW-1185">Reference proteome</keyword>
<evidence type="ECO:0000256" key="9">
    <source>
        <dbReference type="ARBA" id="ARBA00023180"/>
    </source>
</evidence>
<proteinExistence type="inferred from homology"/>
<evidence type="ECO:0000256" key="2">
    <source>
        <dbReference type="ARBA" id="ARBA00004922"/>
    </source>
</evidence>
<keyword evidence="5 11" id="KW-0812">Transmembrane</keyword>
<sequence length="279" mass="32746">MSVRIRFRRNIFAFYRLEKWILTIYIFAKILSTFYSSIPSDETEILEPYSLEELLQLKKRISVPLDILPSFRENVSCPILFNPRDHRYPSAKVKASKWHFESSDWNFWKQFEATPNICQTLQQTFSFFSKPLSQEEAEYPIAYGMLVYKDIKQLLYVLSAFYQPQNAYCIAIDGRSSGAFKTQMQIIQSCFSNIHVFVTKRIEYCGPQIPEAVLTCVDKLNERKHPWKYYQYLSGADLPLKTNLEMVRIFKALNGTFNAEVTLIDSYRYAKSVSLQDTK</sequence>
<evidence type="ECO:0000256" key="6">
    <source>
        <dbReference type="ARBA" id="ARBA00022968"/>
    </source>
</evidence>
<evidence type="ECO:0000256" key="11">
    <source>
        <dbReference type="SAM" id="Phobius"/>
    </source>
</evidence>
<evidence type="ECO:0000313" key="13">
    <source>
        <dbReference type="WBParaSite" id="PSU_v2.g256.t1"/>
    </source>
</evidence>
<comment type="subcellular location">
    <subcellularLocation>
        <location evidence="1">Membrane</location>
        <topology evidence="1">Single-pass type II membrane protein</topology>
    </subcellularLocation>
</comment>
<reference evidence="13" key="1">
    <citation type="submission" date="2022-11" db="UniProtKB">
        <authorList>
            <consortium name="WormBaseParasite"/>
        </authorList>
    </citation>
    <scope>IDENTIFICATION</scope>
</reference>
<dbReference type="InterPro" id="IPR003406">
    <property type="entry name" value="Glyco_trans_14"/>
</dbReference>
<evidence type="ECO:0000256" key="1">
    <source>
        <dbReference type="ARBA" id="ARBA00004606"/>
    </source>
</evidence>
<dbReference type="Proteomes" id="UP000887577">
    <property type="component" value="Unplaced"/>
</dbReference>
<evidence type="ECO:0000256" key="3">
    <source>
        <dbReference type="ARBA" id="ARBA00022676"/>
    </source>
</evidence>
<accession>A0A914YNY1</accession>
<keyword evidence="3" id="KW-0328">Glycosyltransferase</keyword>
<keyword evidence="8 11" id="KW-0472">Membrane</keyword>
<comment type="pathway">
    <text evidence="2">Protein modification; protein glycosylation.</text>
</comment>
<evidence type="ECO:0000313" key="12">
    <source>
        <dbReference type="Proteomes" id="UP000887577"/>
    </source>
</evidence>
<evidence type="ECO:0000256" key="4">
    <source>
        <dbReference type="ARBA" id="ARBA00022679"/>
    </source>
</evidence>
<keyword evidence="4" id="KW-0808">Transferase</keyword>
<evidence type="ECO:0000256" key="5">
    <source>
        <dbReference type="ARBA" id="ARBA00022692"/>
    </source>
</evidence>